<evidence type="ECO:0000313" key="1">
    <source>
        <dbReference type="EnsemblPlants" id="Solyc03g093750.2.1"/>
    </source>
</evidence>
<keyword evidence="2" id="KW-1185">Reference proteome</keyword>
<reference evidence="1" key="2">
    <citation type="submission" date="2019-01" db="UniProtKB">
        <authorList>
            <consortium name="EnsemblPlants"/>
        </authorList>
    </citation>
    <scope>IDENTIFICATION</scope>
    <source>
        <strain evidence="1">cv. Heinz 1706</strain>
    </source>
</reference>
<dbReference type="InParanoid" id="A0A3Q7FNW3"/>
<dbReference type="InterPro" id="IPR005024">
    <property type="entry name" value="Snf7_fam"/>
</dbReference>
<dbReference type="EnsemblPlants" id="Solyc03g093750.2.1">
    <property type="protein sequence ID" value="Solyc03g093750.2.1"/>
    <property type="gene ID" value="Solyc03g093750.2"/>
</dbReference>
<organism evidence="1">
    <name type="scientific">Solanum lycopersicum</name>
    <name type="common">Tomato</name>
    <name type="synonym">Lycopersicon esculentum</name>
    <dbReference type="NCBI Taxonomy" id="4081"/>
    <lineage>
        <taxon>Eukaryota</taxon>
        <taxon>Viridiplantae</taxon>
        <taxon>Streptophyta</taxon>
        <taxon>Embryophyta</taxon>
        <taxon>Tracheophyta</taxon>
        <taxon>Spermatophyta</taxon>
        <taxon>Magnoliopsida</taxon>
        <taxon>eudicotyledons</taxon>
        <taxon>Gunneridae</taxon>
        <taxon>Pentapetalae</taxon>
        <taxon>asterids</taxon>
        <taxon>lamiids</taxon>
        <taxon>Solanales</taxon>
        <taxon>Solanaceae</taxon>
        <taxon>Solanoideae</taxon>
        <taxon>Solaneae</taxon>
        <taxon>Solanum</taxon>
        <taxon>Solanum subgen. Lycopersicon</taxon>
    </lineage>
</organism>
<dbReference type="PANTHER" id="PTHR22761:SF53">
    <property type="entry name" value="VACUOLAR PROTEIN SORTING-ASSOCIATED PROTEIN 32 HOMOLOG 2-LIKE"/>
    <property type="match status" value="1"/>
</dbReference>
<dbReference type="AlphaFoldDB" id="A0A3Q7FNW3"/>
<dbReference type="GO" id="GO:0007034">
    <property type="term" value="P:vacuolar transport"/>
    <property type="evidence" value="ECO:0007669"/>
    <property type="project" value="InterPro"/>
</dbReference>
<dbReference type="Gramene" id="Solyc03g093750.2.1">
    <property type="protein sequence ID" value="Solyc03g093750.2.1"/>
    <property type="gene ID" value="Solyc03g093750.2"/>
</dbReference>
<sequence>MYAYAITVSAAARSKWLPKPEQKYHLNTAQVLYSRSLRCPSAEIHFFLVPLAALLDTSKLNTIGEGPVDLWYRSDVAINRTIGVLRSGNWPGFIISADQVLHIFVTSQCARTVFGRLGNLKWSCSNRTIGVSFVYDVLNDDLQYEKWYSSVLLTGLNHLQLSNGHSVVEWVERAKDFLGEQKKKATIPYLRKQMLDEQQVDQVENFHLPLRDQMLLLEGANTTSSMIIDALGTTTAAREVTAY</sequence>
<evidence type="ECO:0000313" key="2">
    <source>
        <dbReference type="Proteomes" id="UP000004994"/>
    </source>
</evidence>
<dbReference type="PaxDb" id="4081-Solyc03g093750.1.1"/>
<name>A0A3Q7FNW3_SOLLC</name>
<reference evidence="1" key="1">
    <citation type="journal article" date="2012" name="Nature">
        <title>The tomato genome sequence provides insights into fleshy fruit evolution.</title>
        <authorList>
            <consortium name="Tomato Genome Consortium"/>
        </authorList>
    </citation>
    <scope>NUCLEOTIDE SEQUENCE [LARGE SCALE GENOMIC DNA]</scope>
    <source>
        <strain evidence="1">cv. Heinz 1706</strain>
    </source>
</reference>
<protein>
    <submittedName>
        <fullName evidence="1">Uncharacterized protein</fullName>
    </submittedName>
</protein>
<dbReference type="Proteomes" id="UP000004994">
    <property type="component" value="Chromosome 3"/>
</dbReference>
<accession>A0A3Q7FNW3</accession>
<proteinExistence type="predicted"/>
<dbReference type="STRING" id="4081.A0A3Q7FNW3"/>
<dbReference type="PANTHER" id="PTHR22761">
    <property type="entry name" value="CHARGED MULTIVESICULAR BODY PROTEIN"/>
    <property type="match status" value="1"/>
</dbReference>